<proteinExistence type="predicted"/>
<evidence type="ECO:0000313" key="5">
    <source>
        <dbReference type="EMBL" id="PTL60784.1"/>
    </source>
</evidence>
<dbReference type="AlphaFoldDB" id="A0A2T4UNI7"/>
<evidence type="ECO:0000256" key="3">
    <source>
        <dbReference type="ARBA" id="ARBA00022723"/>
    </source>
</evidence>
<keyword evidence="4" id="KW-0862">Zinc</keyword>
<organism evidence="5 6">
    <name type="scientific">Paraconexibacter algicola</name>
    <dbReference type="NCBI Taxonomy" id="2133960"/>
    <lineage>
        <taxon>Bacteria</taxon>
        <taxon>Bacillati</taxon>
        <taxon>Actinomycetota</taxon>
        <taxon>Thermoleophilia</taxon>
        <taxon>Solirubrobacterales</taxon>
        <taxon>Paraconexibacteraceae</taxon>
        <taxon>Paraconexibacter</taxon>
    </lineage>
</organism>
<dbReference type="GO" id="GO:0043720">
    <property type="term" value="F:3-keto-5-aminohexanoate cleavage activity"/>
    <property type="evidence" value="ECO:0007669"/>
    <property type="project" value="InterPro"/>
</dbReference>
<dbReference type="Pfam" id="PF05853">
    <property type="entry name" value="BKACE"/>
    <property type="match status" value="1"/>
</dbReference>
<evidence type="ECO:0000256" key="4">
    <source>
        <dbReference type="ARBA" id="ARBA00022833"/>
    </source>
</evidence>
<dbReference type="PANTHER" id="PTHR37418">
    <property type="entry name" value="3-KETO-5-AMINOHEXANOATE CLEAVAGE ENZYME-RELATED"/>
    <property type="match status" value="1"/>
</dbReference>
<comment type="caution">
    <text evidence="5">The sequence shown here is derived from an EMBL/GenBank/DDBJ whole genome shotgun (WGS) entry which is preliminary data.</text>
</comment>
<protein>
    <submittedName>
        <fullName evidence="5">3-keto-5-aminohexanoate cleavage protein</fullName>
    </submittedName>
</protein>
<accession>A0A2T4UNI7</accession>
<dbReference type="Gene3D" id="3.20.20.70">
    <property type="entry name" value="Aldolase class I"/>
    <property type="match status" value="1"/>
</dbReference>
<keyword evidence="6" id="KW-1185">Reference proteome</keyword>
<comment type="cofactor">
    <cofactor evidence="1">
        <name>Zn(2+)</name>
        <dbReference type="ChEBI" id="CHEBI:29105"/>
    </cofactor>
</comment>
<sequence>MTPTRERVPHVPLDAGEIADDATRCFEAGARIMHLHARDGDGRPTWRRAAYGDLIGEIRERCPGVIVCATTSGRADPDLDHRTDVLNLEGEQRPDMASLTLGSVNFPSGPSTTSIVHVEELVRRMRDAGVRPELEIFDLGHAHLAHRLIDKGLLEPPLYANLMLGFPNAAPADARSLTALVDALPSGTSWAAAGFGAFQDITTALAVAMGGHVRTGLEDNPFLDHSTREPATNDALVKRAIAHAQVLRRPIADPEQAQMTVGLLQTAR</sequence>
<dbReference type="InterPro" id="IPR013785">
    <property type="entry name" value="Aldolase_TIM"/>
</dbReference>
<reference evidence="5 6" key="1">
    <citation type="submission" date="2018-03" db="EMBL/GenBank/DDBJ databases">
        <title>Aquarubrobacter algicola gen. nov., sp. nov., a novel actinobacterium isolated from shallow eutrophic lake during the end of cyanobacterial harmful algal blooms.</title>
        <authorList>
            <person name="Chun S.J."/>
        </authorList>
    </citation>
    <scope>NUCLEOTIDE SEQUENCE [LARGE SCALE GENOMIC DNA]</scope>
    <source>
        <strain evidence="5 6">Seoho-28</strain>
    </source>
</reference>
<evidence type="ECO:0000313" key="6">
    <source>
        <dbReference type="Proteomes" id="UP000240739"/>
    </source>
</evidence>
<dbReference type="Proteomes" id="UP000240739">
    <property type="component" value="Unassembled WGS sequence"/>
</dbReference>
<name>A0A2T4UNI7_9ACTN</name>
<keyword evidence="2" id="KW-0808">Transferase</keyword>
<evidence type="ECO:0000256" key="2">
    <source>
        <dbReference type="ARBA" id="ARBA00022679"/>
    </source>
</evidence>
<evidence type="ECO:0000256" key="1">
    <source>
        <dbReference type="ARBA" id="ARBA00001947"/>
    </source>
</evidence>
<dbReference type="GO" id="GO:0046872">
    <property type="term" value="F:metal ion binding"/>
    <property type="evidence" value="ECO:0007669"/>
    <property type="project" value="UniProtKB-KW"/>
</dbReference>
<dbReference type="InterPro" id="IPR008567">
    <property type="entry name" value="BKACE"/>
</dbReference>
<dbReference type="EMBL" id="PYYB01000001">
    <property type="protein sequence ID" value="PTL60784.1"/>
    <property type="molecule type" value="Genomic_DNA"/>
</dbReference>
<keyword evidence="3" id="KW-0479">Metal-binding</keyword>
<gene>
    <name evidence="5" type="ORF">C7Y72_09755</name>
</gene>
<dbReference type="OrthoDB" id="9063716at2"/>
<dbReference type="PANTHER" id="PTHR37418:SF2">
    <property type="entry name" value="3-KETO-5-AMINOHEXANOATE CLEAVAGE ENZYME"/>
    <property type="match status" value="1"/>
</dbReference>